<evidence type="ECO:0000313" key="2">
    <source>
        <dbReference type="EMBL" id="CAL1399502.1"/>
    </source>
</evidence>
<name>A0AAV2FNG7_9ROSI</name>
<dbReference type="AlphaFoldDB" id="A0AAV2FNG7"/>
<dbReference type="Proteomes" id="UP001497516">
    <property type="component" value="Chromosome 7"/>
</dbReference>
<keyword evidence="1" id="KW-0732">Signal</keyword>
<feature type="signal peptide" evidence="1">
    <location>
        <begin position="1"/>
        <end position="32"/>
    </location>
</feature>
<reference evidence="2 3" key="1">
    <citation type="submission" date="2024-04" db="EMBL/GenBank/DDBJ databases">
        <authorList>
            <person name="Fracassetti M."/>
        </authorList>
    </citation>
    <scope>NUCLEOTIDE SEQUENCE [LARGE SCALE GENOMIC DNA]</scope>
</reference>
<protein>
    <recommendedName>
        <fullName evidence="4">Secreted protein</fullName>
    </recommendedName>
</protein>
<feature type="chain" id="PRO_5043718653" description="Secreted protein" evidence="1">
    <location>
        <begin position="33"/>
        <end position="98"/>
    </location>
</feature>
<organism evidence="2 3">
    <name type="scientific">Linum trigynum</name>
    <dbReference type="NCBI Taxonomy" id="586398"/>
    <lineage>
        <taxon>Eukaryota</taxon>
        <taxon>Viridiplantae</taxon>
        <taxon>Streptophyta</taxon>
        <taxon>Embryophyta</taxon>
        <taxon>Tracheophyta</taxon>
        <taxon>Spermatophyta</taxon>
        <taxon>Magnoliopsida</taxon>
        <taxon>eudicotyledons</taxon>
        <taxon>Gunneridae</taxon>
        <taxon>Pentapetalae</taxon>
        <taxon>rosids</taxon>
        <taxon>fabids</taxon>
        <taxon>Malpighiales</taxon>
        <taxon>Linaceae</taxon>
        <taxon>Linum</taxon>
    </lineage>
</organism>
<keyword evidence="3" id="KW-1185">Reference proteome</keyword>
<proteinExistence type="predicted"/>
<dbReference type="EMBL" id="OZ034820">
    <property type="protein sequence ID" value="CAL1399502.1"/>
    <property type="molecule type" value="Genomic_DNA"/>
</dbReference>
<evidence type="ECO:0000256" key="1">
    <source>
        <dbReference type="SAM" id="SignalP"/>
    </source>
</evidence>
<evidence type="ECO:0008006" key="4">
    <source>
        <dbReference type="Google" id="ProtNLM"/>
    </source>
</evidence>
<accession>A0AAV2FNG7</accession>
<sequence length="98" mass="10621">MRGALSSLLVFCLRSGQFLLACLSAMLNVVIANQAKDDTLKETQAVEGKLRTPKNTPGRTAILRVSGGKRSRPLQTGESVTDFDCSKTQHLTKAKCNQ</sequence>
<evidence type="ECO:0000313" key="3">
    <source>
        <dbReference type="Proteomes" id="UP001497516"/>
    </source>
</evidence>
<gene>
    <name evidence="2" type="ORF">LTRI10_LOCUS39683</name>
</gene>